<gene>
    <name evidence="9" type="ORF">CDAUBV1_LOCUS1266</name>
</gene>
<evidence type="ECO:0000313" key="10">
    <source>
        <dbReference type="Proteomes" id="UP001497525"/>
    </source>
</evidence>
<dbReference type="Pfam" id="PF00040">
    <property type="entry name" value="fn2"/>
    <property type="match status" value="1"/>
</dbReference>
<dbReference type="GO" id="GO:0009986">
    <property type="term" value="C:cell surface"/>
    <property type="evidence" value="ECO:0007669"/>
    <property type="project" value="TreeGrafter"/>
</dbReference>
<keyword evidence="7" id="KW-0472">Membrane</keyword>
<protein>
    <recommendedName>
        <fullName evidence="8">Fibronectin type-II domain-containing protein</fullName>
    </recommendedName>
</protein>
<dbReference type="GO" id="GO:0008201">
    <property type="term" value="F:heparin binding"/>
    <property type="evidence" value="ECO:0007669"/>
    <property type="project" value="TreeGrafter"/>
</dbReference>
<evidence type="ECO:0000256" key="2">
    <source>
        <dbReference type="ARBA" id="ARBA00010011"/>
    </source>
</evidence>
<dbReference type="SUPFAM" id="SSF57440">
    <property type="entry name" value="Kringle-like"/>
    <property type="match status" value="1"/>
</dbReference>
<dbReference type="PROSITE" id="PS51092">
    <property type="entry name" value="FN2_2"/>
    <property type="match status" value="1"/>
</dbReference>
<dbReference type="CDD" id="cd00062">
    <property type="entry name" value="FN2"/>
    <property type="match status" value="1"/>
</dbReference>
<reference evidence="9" key="1">
    <citation type="submission" date="2024-06" db="EMBL/GenBank/DDBJ databases">
        <authorList>
            <person name="Liu X."/>
            <person name="Lenzi L."/>
            <person name="Haldenby T S."/>
            <person name="Uol C."/>
        </authorList>
    </citation>
    <scope>NUCLEOTIDE SEQUENCE</scope>
</reference>
<proteinExistence type="inferred from homology"/>
<name>A0AAV2T033_CALDB</name>
<evidence type="ECO:0000256" key="6">
    <source>
        <dbReference type="PROSITE-ProRule" id="PRU00479"/>
    </source>
</evidence>
<feature type="domain" description="Fibronectin type-II" evidence="8">
    <location>
        <begin position="46"/>
        <end position="110"/>
    </location>
</feature>
<keyword evidence="7" id="KW-1133">Transmembrane helix</keyword>
<dbReference type="InterPro" id="IPR000562">
    <property type="entry name" value="FN_type2_dom"/>
</dbReference>
<evidence type="ECO:0000256" key="1">
    <source>
        <dbReference type="ARBA" id="ARBA00004613"/>
    </source>
</evidence>
<sequence>MYLTEDYHSDGQNRKPIWWCALTDNFDHYPEWQVCPESETTYAGNEPGKKCHFPFLFKNKLHTTCIRSGGALKFDGSDNLVPIDDGISGYWWCSTTANFDRDQKWTRCLPQHAGQLPCYFPEEKNAAGGKIGGIRQECQAFAGHWVCQTELNQLRQCPSTPNPVVNPSTEGGNNPGFPCHFPFEATLPLLTTDAGWVSLSSKRNFTSCLPGIERSDEPMSIYPPWIGYWCSTTENFDKDKLWTRCAINGDLEIEGQKPYMKLFREGTLASLWTQFGWFKLLSSEEKSKIQPKNQVYSSEFQQSLDKLEKYRAQWDVMGNRDEPQWWTWLAPFWWTAFKNNQSKLANFASAYAGPYLHNSEESVDPLSKGFQFPRWVRSWNSAGWTEYGLSLRERWNNLTSAVRTRWRRTWLIAFCLGFAAALGMACMVIVLFYFCADPRRKKQLVILLCKSKKWKQVLREDVEREVVKDKCLYIPLDVASATYSAIEAHSQDSYNGRLNMPFRGGEECLKTHPHLQVTGEQCDSVCLLKLFTNQAAHLNGDRTSTNIGNHQLDETELGMCHKLSDTSKPDCCCWEHDNAQCIRNQQQLKDALEIILKILRAKGNLNSNHHLTDLQQLLELLLSRKKTKTEDGHSTLNSGLNHGSLQALREGRPYMNYVEPSAPPPSYDQVTE</sequence>
<comment type="caution">
    <text evidence="9">The sequence shown here is derived from an EMBL/GenBank/DDBJ whole genome shotgun (WGS) entry which is preliminary data.</text>
</comment>
<keyword evidence="4" id="KW-0677">Repeat</keyword>
<feature type="transmembrane region" description="Helical" evidence="7">
    <location>
        <begin position="410"/>
        <end position="434"/>
    </location>
</feature>
<dbReference type="EMBL" id="CAXLJL010000052">
    <property type="protein sequence ID" value="CAL5129825.1"/>
    <property type="molecule type" value="Genomic_DNA"/>
</dbReference>
<evidence type="ECO:0000313" key="9">
    <source>
        <dbReference type="EMBL" id="CAL5129825.1"/>
    </source>
</evidence>
<evidence type="ECO:0000256" key="5">
    <source>
        <dbReference type="ARBA" id="ARBA00023157"/>
    </source>
</evidence>
<comment type="subcellular location">
    <subcellularLocation>
        <location evidence="1">Secreted</location>
    </subcellularLocation>
</comment>
<dbReference type="SMART" id="SM00059">
    <property type="entry name" value="FN2"/>
    <property type="match status" value="1"/>
</dbReference>
<keyword evidence="5" id="KW-1015">Disulfide bond</keyword>
<dbReference type="GO" id="GO:0005576">
    <property type="term" value="C:extracellular region"/>
    <property type="evidence" value="ECO:0007669"/>
    <property type="project" value="UniProtKB-SubCell"/>
</dbReference>
<comment type="caution">
    <text evidence="6">Lacks conserved residue(s) required for the propagation of feature annotation.</text>
</comment>
<evidence type="ECO:0000259" key="8">
    <source>
        <dbReference type="PROSITE" id="PS51092"/>
    </source>
</evidence>
<evidence type="ECO:0000256" key="7">
    <source>
        <dbReference type="SAM" id="Phobius"/>
    </source>
</evidence>
<dbReference type="InterPro" id="IPR051666">
    <property type="entry name" value="SP_Capacitation_Regulator"/>
</dbReference>
<dbReference type="InterPro" id="IPR036943">
    <property type="entry name" value="FN_type2_sf"/>
</dbReference>
<dbReference type="PANTHER" id="PTHR22918:SF1">
    <property type="entry name" value="FIBRONECTIN TYPE-II DOMAIN-CONTAINING PROTEIN"/>
    <property type="match status" value="1"/>
</dbReference>
<accession>A0AAV2T033</accession>
<dbReference type="PANTHER" id="PTHR22918">
    <property type="entry name" value="SEMINAL PLASMA PROTEIN"/>
    <property type="match status" value="1"/>
</dbReference>
<evidence type="ECO:0000256" key="4">
    <source>
        <dbReference type="ARBA" id="ARBA00022737"/>
    </source>
</evidence>
<organism evidence="9 10">
    <name type="scientific">Calicophoron daubneyi</name>
    <name type="common">Rumen fluke</name>
    <name type="synonym">Paramphistomum daubneyi</name>
    <dbReference type="NCBI Taxonomy" id="300641"/>
    <lineage>
        <taxon>Eukaryota</taxon>
        <taxon>Metazoa</taxon>
        <taxon>Spiralia</taxon>
        <taxon>Lophotrochozoa</taxon>
        <taxon>Platyhelminthes</taxon>
        <taxon>Trematoda</taxon>
        <taxon>Digenea</taxon>
        <taxon>Plagiorchiida</taxon>
        <taxon>Pronocephalata</taxon>
        <taxon>Paramphistomoidea</taxon>
        <taxon>Paramphistomidae</taxon>
        <taxon>Calicophoron</taxon>
    </lineage>
</organism>
<dbReference type="Gene3D" id="2.10.10.10">
    <property type="entry name" value="Fibronectin, type II, collagen-binding"/>
    <property type="match status" value="3"/>
</dbReference>
<dbReference type="InterPro" id="IPR013806">
    <property type="entry name" value="Kringle-like"/>
</dbReference>
<comment type="similarity">
    <text evidence="2">Belongs to the seminal plasma protein family.</text>
</comment>
<keyword evidence="7" id="KW-0812">Transmembrane</keyword>
<evidence type="ECO:0000256" key="3">
    <source>
        <dbReference type="ARBA" id="ARBA00022525"/>
    </source>
</evidence>
<keyword evidence="3" id="KW-0964">Secreted</keyword>
<dbReference type="Proteomes" id="UP001497525">
    <property type="component" value="Unassembled WGS sequence"/>
</dbReference>
<dbReference type="AlphaFoldDB" id="A0AAV2T033"/>